<name>A0AAV5VLK4_9BILA</name>
<keyword evidence="1" id="KW-0175">Coiled coil</keyword>
<organism evidence="3 4">
    <name type="scientific">Pristionchus fissidentatus</name>
    <dbReference type="NCBI Taxonomy" id="1538716"/>
    <lineage>
        <taxon>Eukaryota</taxon>
        <taxon>Metazoa</taxon>
        <taxon>Ecdysozoa</taxon>
        <taxon>Nematoda</taxon>
        <taxon>Chromadorea</taxon>
        <taxon>Rhabditida</taxon>
        <taxon>Rhabditina</taxon>
        <taxon>Diplogasteromorpha</taxon>
        <taxon>Diplogasteroidea</taxon>
        <taxon>Neodiplogasteridae</taxon>
        <taxon>Pristionchus</taxon>
    </lineage>
</organism>
<feature type="compositionally biased region" description="Basic and acidic residues" evidence="2">
    <location>
        <begin position="252"/>
        <end position="344"/>
    </location>
</feature>
<comment type="caution">
    <text evidence="3">The sequence shown here is derived from an EMBL/GenBank/DDBJ whole genome shotgun (WGS) entry which is preliminary data.</text>
</comment>
<accession>A0AAV5VLK4</accession>
<sequence>FSHSVLSLLSSEEGRLSLSRQSQKMSRNHQRMIVSEKEVRKQLTDLLYKRLNAIRDTVHLDKIMAELQIDFDKSLPFGVTLASLIPSIESRDPDRHFEYDPRDGCVHFVKNKSSSVTERRGNGEGEMAALSLSSPPIASSSSSMPRHVQIPLAVIDMINENLRNAKFKKFSVDRIHANVINEMRVDVEREQLMAFIESHIATGEIHAKIENPLCPILSLKEDEEEWRLSDSSARSAANTARWVEETRSIASRRGEEENRKKKEEMRRREEGRDDRSEGRRDPMDDRREERGDGREDRQDDRRENRRDDRRGDERSEGRRDQREDRREERRGDDRYERREEERRGPPTAAEIQSSFRSIDRLGELIYLLQTVDKDVHGRDIEWKEFMYHLDDIVGGTLNYSLFGLSQFPELIYHRLIDSVGNRRVHISPLVAEARVIMLREYLAVEMYEILKKKKRATLEEITEEITSINAAVLYDEKPDWGSMDDDLRVGEVRAMYKTYTEVFVMWNNDIYIEKEFTGFVVYSFRFLNF</sequence>
<evidence type="ECO:0000256" key="1">
    <source>
        <dbReference type="SAM" id="Coils"/>
    </source>
</evidence>
<proteinExistence type="predicted"/>
<feature type="coiled-coil region" evidence="1">
    <location>
        <begin position="444"/>
        <end position="471"/>
    </location>
</feature>
<evidence type="ECO:0000256" key="2">
    <source>
        <dbReference type="SAM" id="MobiDB-lite"/>
    </source>
</evidence>
<dbReference type="EMBL" id="BTSY01000003">
    <property type="protein sequence ID" value="GMT18654.1"/>
    <property type="molecule type" value="Genomic_DNA"/>
</dbReference>
<feature type="region of interest" description="Disordered" evidence="2">
    <location>
        <begin position="252"/>
        <end position="354"/>
    </location>
</feature>
<evidence type="ECO:0000313" key="4">
    <source>
        <dbReference type="Proteomes" id="UP001432322"/>
    </source>
</evidence>
<dbReference type="AlphaFoldDB" id="A0AAV5VLK4"/>
<evidence type="ECO:0000313" key="3">
    <source>
        <dbReference type="EMBL" id="GMT18654.1"/>
    </source>
</evidence>
<reference evidence="3" key="1">
    <citation type="submission" date="2023-10" db="EMBL/GenBank/DDBJ databases">
        <title>Genome assembly of Pristionchus species.</title>
        <authorList>
            <person name="Yoshida K."/>
            <person name="Sommer R.J."/>
        </authorList>
    </citation>
    <scope>NUCLEOTIDE SEQUENCE</scope>
    <source>
        <strain evidence="3">RS5133</strain>
    </source>
</reference>
<dbReference type="Proteomes" id="UP001432322">
    <property type="component" value="Unassembled WGS sequence"/>
</dbReference>
<keyword evidence="4" id="KW-1185">Reference proteome</keyword>
<feature type="non-terminal residue" evidence="3">
    <location>
        <position position="1"/>
    </location>
</feature>
<protein>
    <submittedName>
        <fullName evidence="3">Uncharacterized protein</fullName>
    </submittedName>
</protein>
<gene>
    <name evidence="3" type="ORF">PFISCL1PPCAC_9951</name>
</gene>